<feature type="signal peptide" evidence="1">
    <location>
        <begin position="1"/>
        <end position="22"/>
    </location>
</feature>
<feature type="chain" id="PRO_5042216172" description="Secreted protein" evidence="1">
    <location>
        <begin position="23"/>
        <end position="154"/>
    </location>
</feature>
<dbReference type="Proteomes" id="UP001249851">
    <property type="component" value="Unassembled WGS sequence"/>
</dbReference>
<accession>A0AAD9V9K8</accession>
<organism evidence="2 3">
    <name type="scientific">Acropora cervicornis</name>
    <name type="common">Staghorn coral</name>
    <dbReference type="NCBI Taxonomy" id="6130"/>
    <lineage>
        <taxon>Eukaryota</taxon>
        <taxon>Metazoa</taxon>
        <taxon>Cnidaria</taxon>
        <taxon>Anthozoa</taxon>
        <taxon>Hexacorallia</taxon>
        <taxon>Scleractinia</taxon>
        <taxon>Astrocoeniina</taxon>
        <taxon>Acroporidae</taxon>
        <taxon>Acropora</taxon>
    </lineage>
</organism>
<name>A0AAD9V9K8_ACRCE</name>
<gene>
    <name evidence="2" type="ORF">P5673_009788</name>
</gene>
<evidence type="ECO:0000256" key="1">
    <source>
        <dbReference type="SAM" id="SignalP"/>
    </source>
</evidence>
<dbReference type="AlphaFoldDB" id="A0AAD9V9K8"/>
<proteinExistence type="predicted"/>
<evidence type="ECO:0000313" key="3">
    <source>
        <dbReference type="Proteomes" id="UP001249851"/>
    </source>
</evidence>
<comment type="caution">
    <text evidence="2">The sequence shown here is derived from an EMBL/GenBank/DDBJ whole genome shotgun (WGS) entry which is preliminary data.</text>
</comment>
<evidence type="ECO:0008006" key="4">
    <source>
        <dbReference type="Google" id="ProtNLM"/>
    </source>
</evidence>
<sequence>MDRVFKVSFMVTALLSLGNGRAVAPNTVPWNTIKETSTQEKKKIDDGALQNEHSSMSLEAKEEGAPRLQTISLDEESESPNEVHDPIANVAEEKRQEILSRLKRNACVTALTKYVEGGVIYIVFHCASNCYPIYAKTNQGTAIVIWCVKSPTSG</sequence>
<keyword evidence="3" id="KW-1185">Reference proteome</keyword>
<reference evidence="2" key="2">
    <citation type="journal article" date="2023" name="Science">
        <title>Genomic signatures of disease resistance in endangered staghorn corals.</title>
        <authorList>
            <person name="Vollmer S.V."/>
            <person name="Selwyn J.D."/>
            <person name="Despard B.A."/>
            <person name="Roesel C.L."/>
        </authorList>
    </citation>
    <scope>NUCLEOTIDE SEQUENCE</scope>
    <source>
        <strain evidence="2">K2</strain>
    </source>
</reference>
<reference evidence="2" key="1">
    <citation type="journal article" date="2023" name="G3 (Bethesda)">
        <title>Whole genome assembly and annotation of the endangered Caribbean coral Acropora cervicornis.</title>
        <authorList>
            <person name="Selwyn J.D."/>
            <person name="Vollmer S.V."/>
        </authorList>
    </citation>
    <scope>NUCLEOTIDE SEQUENCE</scope>
    <source>
        <strain evidence="2">K2</strain>
    </source>
</reference>
<dbReference type="EMBL" id="JARQWQ010000017">
    <property type="protein sequence ID" value="KAK2566299.1"/>
    <property type="molecule type" value="Genomic_DNA"/>
</dbReference>
<protein>
    <recommendedName>
        <fullName evidence="4">Secreted protein</fullName>
    </recommendedName>
</protein>
<evidence type="ECO:0000313" key="2">
    <source>
        <dbReference type="EMBL" id="KAK2566299.1"/>
    </source>
</evidence>
<keyword evidence="1" id="KW-0732">Signal</keyword>